<proteinExistence type="inferred from homology"/>
<evidence type="ECO:0000256" key="2">
    <source>
        <dbReference type="ARBA" id="ARBA00009810"/>
    </source>
</evidence>
<evidence type="ECO:0000256" key="13">
    <source>
        <dbReference type="ARBA" id="ARBA00023237"/>
    </source>
</evidence>
<dbReference type="Pfam" id="PF07660">
    <property type="entry name" value="STN"/>
    <property type="match status" value="1"/>
</dbReference>
<evidence type="ECO:0000313" key="18">
    <source>
        <dbReference type="EMBL" id="GLK89555.1"/>
    </source>
</evidence>
<dbReference type="PROSITE" id="PS52016">
    <property type="entry name" value="TONB_DEPENDENT_REC_3"/>
    <property type="match status" value="1"/>
</dbReference>
<evidence type="ECO:0000256" key="11">
    <source>
        <dbReference type="ARBA" id="ARBA00023136"/>
    </source>
</evidence>
<dbReference type="InterPro" id="IPR010105">
    <property type="entry name" value="TonB_sidphr_rcpt"/>
</dbReference>
<evidence type="ECO:0000256" key="16">
    <source>
        <dbReference type="SAM" id="SignalP"/>
    </source>
</evidence>
<keyword evidence="5" id="KW-0410">Iron transport</keyword>
<feature type="chain" id="PRO_5040752439" evidence="16">
    <location>
        <begin position="36"/>
        <end position="821"/>
    </location>
</feature>
<evidence type="ECO:0000313" key="19">
    <source>
        <dbReference type="Proteomes" id="UP001143328"/>
    </source>
</evidence>
<dbReference type="PANTHER" id="PTHR32552:SF74">
    <property type="entry name" value="HYDROXAMATE SIDEROPHORE RECEPTOR FHUE"/>
    <property type="match status" value="1"/>
</dbReference>
<evidence type="ECO:0000256" key="14">
    <source>
        <dbReference type="PROSITE-ProRule" id="PRU01360"/>
    </source>
</evidence>
<keyword evidence="6 14" id="KW-0812">Transmembrane</keyword>
<dbReference type="RefSeq" id="WP_271195745.1">
    <property type="nucleotide sequence ID" value="NZ_BSFN01000006.1"/>
</dbReference>
<keyword evidence="8" id="KW-0408">Iron</keyword>
<dbReference type="InterPro" id="IPR037066">
    <property type="entry name" value="Plug_dom_sf"/>
</dbReference>
<comment type="caution">
    <text evidence="18">The sequence shown here is derived from an EMBL/GenBank/DDBJ whole genome shotgun (WGS) entry which is preliminary data.</text>
</comment>
<dbReference type="InterPro" id="IPR036942">
    <property type="entry name" value="Beta-barrel_TonB_sf"/>
</dbReference>
<evidence type="ECO:0000256" key="8">
    <source>
        <dbReference type="ARBA" id="ARBA00023004"/>
    </source>
</evidence>
<evidence type="ECO:0000256" key="1">
    <source>
        <dbReference type="ARBA" id="ARBA00004571"/>
    </source>
</evidence>
<keyword evidence="12 18" id="KW-0675">Receptor</keyword>
<protein>
    <submittedName>
        <fullName evidence="18">TonB-dependent receptor</fullName>
    </submittedName>
</protein>
<dbReference type="InterPro" id="IPR000531">
    <property type="entry name" value="Beta-barrel_TonB"/>
</dbReference>
<sequence length="821" mass="90235">MILKPSRHALAPTALAVHLALGSALALVLPSISHAAQATQRYSIAAGPLGTALNQFAQQAGVAIVFDAQRVAGLNSPGLNGEYGVNEGFAALLRNSGYVARQGSNGFVLQPAPADGEPLSLSPASITGESLGSITEGTGSYTTGASATATKLPLSIRETPQSVSVITEQHMRDQNMVSLENVIAQAPGVEFKKKGNSSDDEVGIFSRGLKIENFQVDGIPTVFEPEMKSQDNDMAVYDHVEIVRGSTGLLSGAGNPSATINMVRKRPTREFQASIQGSAGSWDNYRTEMDVSGPLTETGNVRGRLVGAYQTADSFTDRLSTERQVAYGIIEADLTERDTVSFGVDYQVKKCDACGYFGFPAFFSNGNRTDFERSYNSAADWSYADRQRTSVFTTYEHRFDNDWLAKVAYTNTRDKNDVEYGWFSSVNYPNQQTGAGASLFFAKWPSRPEQNAIDAYATGPFSLFGREHELMVGVSANKYTANVGAYPLWNDYSGSGWNPFIPDVYNWHGDIARPPMAREGDIKYQQRNTAAYSAVRLKPTDDLSVILGTRLSYFKLDKSVQYYWDPGVEYAPEGGKRKETGELTPYAGLVYDLDEHYSVYASYTKIFKPQTAQTLEGKFAEPAEGDSYEIGSKAEYYDGKLNLTAALFETKLDNYPAGTDINDNLGNEYVNPTTIKIKGVELEIAGEILPGWQMQAGYSHINTYYPQGMDVNVGFPKNSVKAFSTYTFQGDLNRLTLGGGLRWESATSYDNTNVIPGRTLTAKQESYALVDVLARYKFDEHFTGTLNVDNIFDKEYYASTSVYSDLYGEPRSFTATLRWEY</sequence>
<dbReference type="Gene3D" id="2.170.130.10">
    <property type="entry name" value="TonB-dependent receptor, plug domain"/>
    <property type="match status" value="1"/>
</dbReference>
<dbReference type="Pfam" id="PF07715">
    <property type="entry name" value="Plug"/>
    <property type="match status" value="1"/>
</dbReference>
<organism evidence="18 19">
    <name type="scientific">Pseudomonas turukhanskensis</name>
    <dbReference type="NCBI Taxonomy" id="1806536"/>
    <lineage>
        <taxon>Bacteria</taxon>
        <taxon>Pseudomonadati</taxon>
        <taxon>Pseudomonadota</taxon>
        <taxon>Gammaproteobacteria</taxon>
        <taxon>Pseudomonadales</taxon>
        <taxon>Pseudomonadaceae</taxon>
        <taxon>Pseudomonas</taxon>
    </lineage>
</organism>
<evidence type="ECO:0000256" key="5">
    <source>
        <dbReference type="ARBA" id="ARBA00022496"/>
    </source>
</evidence>
<evidence type="ECO:0000256" key="4">
    <source>
        <dbReference type="ARBA" id="ARBA00022452"/>
    </source>
</evidence>
<evidence type="ECO:0000256" key="9">
    <source>
        <dbReference type="ARBA" id="ARBA00023065"/>
    </source>
</evidence>
<dbReference type="SUPFAM" id="SSF56935">
    <property type="entry name" value="Porins"/>
    <property type="match status" value="1"/>
</dbReference>
<dbReference type="SMART" id="SM00965">
    <property type="entry name" value="STN"/>
    <property type="match status" value="1"/>
</dbReference>
<keyword evidence="9" id="KW-0406">Ion transport</keyword>
<dbReference type="GO" id="GO:0009279">
    <property type="term" value="C:cell outer membrane"/>
    <property type="evidence" value="ECO:0007669"/>
    <property type="project" value="UniProtKB-SubCell"/>
</dbReference>
<keyword evidence="19" id="KW-1185">Reference proteome</keyword>
<dbReference type="CDD" id="cd01347">
    <property type="entry name" value="ligand_gated_channel"/>
    <property type="match status" value="1"/>
</dbReference>
<dbReference type="InterPro" id="IPR039426">
    <property type="entry name" value="TonB-dep_rcpt-like"/>
</dbReference>
<dbReference type="InterPro" id="IPR011662">
    <property type="entry name" value="Secretin/TonB_short_N"/>
</dbReference>
<dbReference type="Pfam" id="PF00593">
    <property type="entry name" value="TonB_dep_Rec_b-barrel"/>
    <property type="match status" value="1"/>
</dbReference>
<dbReference type="PANTHER" id="PTHR32552">
    <property type="entry name" value="FERRICHROME IRON RECEPTOR-RELATED"/>
    <property type="match status" value="1"/>
</dbReference>
<evidence type="ECO:0000256" key="3">
    <source>
        <dbReference type="ARBA" id="ARBA00022448"/>
    </source>
</evidence>
<dbReference type="EMBL" id="BSFN01000006">
    <property type="protein sequence ID" value="GLK89555.1"/>
    <property type="molecule type" value="Genomic_DNA"/>
</dbReference>
<comment type="subcellular location">
    <subcellularLocation>
        <location evidence="1 14">Cell outer membrane</location>
        <topology evidence="1 14">Multi-pass membrane protein</topology>
    </subcellularLocation>
</comment>
<reference evidence="18" key="1">
    <citation type="journal article" date="2014" name="Int. J. Syst. Evol. Microbiol.">
        <title>Complete genome sequence of Corynebacterium casei LMG S-19264T (=DSM 44701T), isolated from a smear-ripened cheese.</title>
        <authorList>
            <consortium name="US DOE Joint Genome Institute (JGI-PGF)"/>
            <person name="Walter F."/>
            <person name="Albersmeier A."/>
            <person name="Kalinowski J."/>
            <person name="Ruckert C."/>
        </authorList>
    </citation>
    <scope>NUCLEOTIDE SEQUENCE</scope>
    <source>
        <strain evidence="18">VKM B-2935</strain>
    </source>
</reference>
<dbReference type="Proteomes" id="UP001143328">
    <property type="component" value="Unassembled WGS sequence"/>
</dbReference>
<feature type="domain" description="Secretin/TonB short N-terminal" evidence="17">
    <location>
        <begin position="62"/>
        <end position="112"/>
    </location>
</feature>
<keyword evidence="7 16" id="KW-0732">Signal</keyword>
<dbReference type="Gene3D" id="3.55.50.30">
    <property type="match status" value="1"/>
</dbReference>
<comment type="similarity">
    <text evidence="2 14 15">Belongs to the TonB-dependent receptor family.</text>
</comment>
<evidence type="ECO:0000256" key="15">
    <source>
        <dbReference type="RuleBase" id="RU003357"/>
    </source>
</evidence>
<evidence type="ECO:0000256" key="6">
    <source>
        <dbReference type="ARBA" id="ARBA00022692"/>
    </source>
</evidence>
<accession>A0A9W6K8C0</accession>
<keyword evidence="13 14" id="KW-0998">Cell outer membrane</keyword>
<evidence type="ECO:0000259" key="17">
    <source>
        <dbReference type="SMART" id="SM00965"/>
    </source>
</evidence>
<gene>
    <name evidence="18" type="ORF">GCM10017655_26170</name>
</gene>
<name>A0A9W6K8C0_9PSED</name>
<dbReference type="FunFam" id="2.170.130.10:FF:000010">
    <property type="entry name" value="Ferripyoverdine receptor"/>
    <property type="match status" value="1"/>
</dbReference>
<dbReference type="Gene3D" id="2.40.170.20">
    <property type="entry name" value="TonB-dependent receptor, beta-barrel domain"/>
    <property type="match status" value="1"/>
</dbReference>
<reference evidence="18" key="2">
    <citation type="submission" date="2023-01" db="EMBL/GenBank/DDBJ databases">
        <authorList>
            <person name="Sun Q."/>
            <person name="Evtushenko L."/>
        </authorList>
    </citation>
    <scope>NUCLEOTIDE SEQUENCE</scope>
    <source>
        <strain evidence="18">VKM B-2935</strain>
    </source>
</reference>
<keyword evidence="10 15" id="KW-0798">TonB box</keyword>
<dbReference type="GO" id="GO:0015344">
    <property type="term" value="F:siderophore uptake transmembrane transporter activity"/>
    <property type="evidence" value="ECO:0007669"/>
    <property type="project" value="TreeGrafter"/>
</dbReference>
<evidence type="ECO:0000256" key="10">
    <source>
        <dbReference type="ARBA" id="ARBA00023077"/>
    </source>
</evidence>
<feature type="signal peptide" evidence="16">
    <location>
        <begin position="1"/>
        <end position="35"/>
    </location>
</feature>
<dbReference type="GO" id="GO:0015891">
    <property type="term" value="P:siderophore transport"/>
    <property type="evidence" value="ECO:0007669"/>
    <property type="project" value="InterPro"/>
</dbReference>
<keyword evidence="3 14" id="KW-0813">Transport</keyword>
<dbReference type="InterPro" id="IPR012910">
    <property type="entry name" value="Plug_dom"/>
</dbReference>
<dbReference type="NCBIfam" id="TIGR01783">
    <property type="entry name" value="TonB-siderophor"/>
    <property type="match status" value="1"/>
</dbReference>
<dbReference type="GO" id="GO:0038023">
    <property type="term" value="F:signaling receptor activity"/>
    <property type="evidence" value="ECO:0007669"/>
    <property type="project" value="InterPro"/>
</dbReference>
<evidence type="ECO:0000256" key="7">
    <source>
        <dbReference type="ARBA" id="ARBA00022729"/>
    </source>
</evidence>
<dbReference type="AlphaFoldDB" id="A0A9W6K8C0"/>
<keyword evidence="4 14" id="KW-1134">Transmembrane beta strand</keyword>
<keyword evidence="11 14" id="KW-0472">Membrane</keyword>
<evidence type="ECO:0000256" key="12">
    <source>
        <dbReference type="ARBA" id="ARBA00023170"/>
    </source>
</evidence>